<organism evidence="3 4">
    <name type="scientific">Protopolystoma xenopodis</name>
    <dbReference type="NCBI Taxonomy" id="117903"/>
    <lineage>
        <taxon>Eukaryota</taxon>
        <taxon>Metazoa</taxon>
        <taxon>Spiralia</taxon>
        <taxon>Lophotrochozoa</taxon>
        <taxon>Platyhelminthes</taxon>
        <taxon>Monogenea</taxon>
        <taxon>Polyopisthocotylea</taxon>
        <taxon>Polystomatidea</taxon>
        <taxon>Polystomatidae</taxon>
        <taxon>Protopolystoma</taxon>
    </lineage>
</organism>
<evidence type="ECO:0000313" key="4">
    <source>
        <dbReference type="Proteomes" id="UP000784294"/>
    </source>
</evidence>
<dbReference type="PROSITE" id="PS51145">
    <property type="entry name" value="ZU5"/>
    <property type="match status" value="1"/>
</dbReference>
<reference evidence="3" key="1">
    <citation type="submission" date="2018-11" db="EMBL/GenBank/DDBJ databases">
        <authorList>
            <consortium name="Pathogen Informatics"/>
        </authorList>
    </citation>
    <scope>NUCLEOTIDE SEQUENCE</scope>
</reference>
<dbReference type="SMART" id="SM00218">
    <property type="entry name" value="ZU5"/>
    <property type="match status" value="1"/>
</dbReference>
<comment type="caution">
    <text evidence="3">The sequence shown here is derived from an EMBL/GenBank/DDBJ whole genome shotgun (WGS) entry which is preliminary data.</text>
</comment>
<dbReference type="Gene3D" id="2.60.220.30">
    <property type="match status" value="1"/>
</dbReference>
<name>A0A448XDZ0_9PLAT</name>
<proteinExistence type="predicted"/>
<dbReference type="Pfam" id="PF00791">
    <property type="entry name" value="ZU5"/>
    <property type="match status" value="1"/>
</dbReference>
<protein>
    <recommendedName>
        <fullName evidence="2">ZU5 domain-containing protein</fullName>
    </recommendedName>
</protein>
<dbReference type="AlphaFoldDB" id="A0A448XDZ0"/>
<evidence type="ECO:0000259" key="2">
    <source>
        <dbReference type="PROSITE" id="PS51145"/>
    </source>
</evidence>
<feature type="domain" description="ZU5" evidence="2">
    <location>
        <begin position="10"/>
        <end position="74"/>
    </location>
</feature>
<gene>
    <name evidence="3" type="ORF">PXEA_LOCUS28006</name>
</gene>
<dbReference type="OrthoDB" id="20872at2759"/>
<dbReference type="EMBL" id="CAAALY010247927">
    <property type="protein sequence ID" value="VEL34566.1"/>
    <property type="molecule type" value="Genomic_DNA"/>
</dbReference>
<feature type="region of interest" description="Disordered" evidence="1">
    <location>
        <begin position="55"/>
        <end position="74"/>
    </location>
</feature>
<dbReference type="Proteomes" id="UP000784294">
    <property type="component" value="Unassembled WGS sequence"/>
</dbReference>
<evidence type="ECO:0000256" key="1">
    <source>
        <dbReference type="SAM" id="MobiDB-lite"/>
    </source>
</evidence>
<dbReference type="InterPro" id="IPR000906">
    <property type="entry name" value="ZU5_dom"/>
</dbReference>
<sequence length="74" mass="8145">MFNFPSNFSFLVSFLVDARGGSMRGSRHPGLRIFVPPSAASAPTRITCRMLRPERTTRPPQFNDSEGLACRCAG</sequence>
<keyword evidence="4" id="KW-1185">Reference proteome</keyword>
<accession>A0A448XDZ0</accession>
<evidence type="ECO:0000313" key="3">
    <source>
        <dbReference type="EMBL" id="VEL34566.1"/>
    </source>
</evidence>